<dbReference type="PANTHER" id="PTHR21689:SF5">
    <property type="entry name" value="PROTEIN ALWAYS EARLY 1-RELATED"/>
    <property type="match status" value="1"/>
</dbReference>
<proteinExistence type="predicted"/>
<dbReference type="EMBL" id="JAAGAX010000008">
    <property type="protein sequence ID" value="KAF2307239.1"/>
    <property type="molecule type" value="Genomic_DNA"/>
</dbReference>
<dbReference type="GO" id="GO:0003677">
    <property type="term" value="F:DNA binding"/>
    <property type="evidence" value="ECO:0007669"/>
    <property type="project" value="TreeGrafter"/>
</dbReference>
<dbReference type="GO" id="GO:0006357">
    <property type="term" value="P:regulation of transcription by RNA polymerase II"/>
    <property type="evidence" value="ECO:0007669"/>
    <property type="project" value="TreeGrafter"/>
</dbReference>
<feature type="region of interest" description="Disordered" evidence="1">
    <location>
        <begin position="1"/>
        <end position="37"/>
    </location>
</feature>
<dbReference type="InterPro" id="IPR010561">
    <property type="entry name" value="LIN-9/ALY1"/>
</dbReference>
<feature type="compositionally biased region" description="Polar residues" evidence="1">
    <location>
        <begin position="111"/>
        <end position="122"/>
    </location>
</feature>
<name>A0A6A6M5J7_HEVBR</name>
<dbReference type="GO" id="GO:0051726">
    <property type="term" value="P:regulation of cell cycle"/>
    <property type="evidence" value="ECO:0007669"/>
    <property type="project" value="TreeGrafter"/>
</dbReference>
<comment type="caution">
    <text evidence="2">The sequence shown here is derived from an EMBL/GenBank/DDBJ whole genome shotgun (WGS) entry which is preliminary data.</text>
</comment>
<feature type="compositionally biased region" description="Basic residues" evidence="1">
    <location>
        <begin position="1"/>
        <end position="10"/>
    </location>
</feature>
<protein>
    <recommendedName>
        <fullName evidence="4">Myb-like domain-containing protein</fullName>
    </recommendedName>
</protein>
<reference evidence="2 3" key="1">
    <citation type="journal article" date="2020" name="Mol. Plant">
        <title>The Chromosome-Based Rubber Tree Genome Provides New Insights into Spurge Genome Evolution and Rubber Biosynthesis.</title>
        <authorList>
            <person name="Liu J."/>
            <person name="Shi C."/>
            <person name="Shi C.C."/>
            <person name="Li W."/>
            <person name="Zhang Q.J."/>
            <person name="Zhang Y."/>
            <person name="Li K."/>
            <person name="Lu H.F."/>
            <person name="Shi C."/>
            <person name="Zhu S.T."/>
            <person name="Xiao Z.Y."/>
            <person name="Nan H."/>
            <person name="Yue Y."/>
            <person name="Zhu X.G."/>
            <person name="Wu Y."/>
            <person name="Hong X.N."/>
            <person name="Fan G.Y."/>
            <person name="Tong Y."/>
            <person name="Zhang D."/>
            <person name="Mao C.L."/>
            <person name="Liu Y.L."/>
            <person name="Hao S.J."/>
            <person name="Liu W.Q."/>
            <person name="Lv M.Q."/>
            <person name="Zhang H.B."/>
            <person name="Liu Y."/>
            <person name="Hu-Tang G.R."/>
            <person name="Wang J.P."/>
            <person name="Wang J.H."/>
            <person name="Sun Y.H."/>
            <person name="Ni S.B."/>
            <person name="Chen W.B."/>
            <person name="Zhang X.C."/>
            <person name="Jiao Y.N."/>
            <person name="Eichler E.E."/>
            <person name="Li G.H."/>
            <person name="Liu X."/>
            <person name="Gao L.Z."/>
        </authorList>
    </citation>
    <scope>NUCLEOTIDE SEQUENCE [LARGE SCALE GENOMIC DNA]</scope>
    <source>
        <strain evidence="3">cv. GT1</strain>
        <tissue evidence="2">Leaf</tissue>
    </source>
</reference>
<dbReference type="GO" id="GO:0017053">
    <property type="term" value="C:transcription repressor complex"/>
    <property type="evidence" value="ECO:0007669"/>
    <property type="project" value="InterPro"/>
</dbReference>
<evidence type="ECO:0008006" key="4">
    <source>
        <dbReference type="Google" id="ProtNLM"/>
    </source>
</evidence>
<dbReference type="PANTHER" id="PTHR21689">
    <property type="entry name" value="LIN-9"/>
    <property type="match status" value="1"/>
</dbReference>
<sequence length="144" mass="16628">MAPTRKKSVNKRFLNEVSPHKEVRNPNKNKERVIGKRRLSDKLGPRWSEEELQQFYKAYRVHGVEWKKAYLSLPEGTASVVGLTAMMTDHYYSHEVSDSEGESNDVPGMSQKPQKASRQKSNLVHQKISSSLAQLHQLMDTYHY</sequence>
<dbReference type="GO" id="GO:0005654">
    <property type="term" value="C:nucleoplasm"/>
    <property type="evidence" value="ECO:0007669"/>
    <property type="project" value="TreeGrafter"/>
</dbReference>
<evidence type="ECO:0000313" key="2">
    <source>
        <dbReference type="EMBL" id="KAF2307239.1"/>
    </source>
</evidence>
<dbReference type="AlphaFoldDB" id="A0A6A6M5J7"/>
<feature type="compositionally biased region" description="Basic and acidic residues" evidence="1">
    <location>
        <begin position="18"/>
        <end position="37"/>
    </location>
</feature>
<dbReference type="GO" id="GO:0006351">
    <property type="term" value="P:DNA-templated transcription"/>
    <property type="evidence" value="ECO:0007669"/>
    <property type="project" value="InterPro"/>
</dbReference>
<dbReference type="Proteomes" id="UP000467840">
    <property type="component" value="Chromosome 9"/>
</dbReference>
<gene>
    <name evidence="2" type="ORF">GH714_025682</name>
</gene>
<evidence type="ECO:0000256" key="1">
    <source>
        <dbReference type="SAM" id="MobiDB-lite"/>
    </source>
</evidence>
<accession>A0A6A6M5J7</accession>
<evidence type="ECO:0000313" key="3">
    <source>
        <dbReference type="Proteomes" id="UP000467840"/>
    </source>
</evidence>
<organism evidence="2 3">
    <name type="scientific">Hevea brasiliensis</name>
    <name type="common">Para rubber tree</name>
    <name type="synonym">Siphonia brasiliensis</name>
    <dbReference type="NCBI Taxonomy" id="3981"/>
    <lineage>
        <taxon>Eukaryota</taxon>
        <taxon>Viridiplantae</taxon>
        <taxon>Streptophyta</taxon>
        <taxon>Embryophyta</taxon>
        <taxon>Tracheophyta</taxon>
        <taxon>Spermatophyta</taxon>
        <taxon>Magnoliopsida</taxon>
        <taxon>eudicotyledons</taxon>
        <taxon>Gunneridae</taxon>
        <taxon>Pentapetalae</taxon>
        <taxon>rosids</taxon>
        <taxon>fabids</taxon>
        <taxon>Malpighiales</taxon>
        <taxon>Euphorbiaceae</taxon>
        <taxon>Crotonoideae</taxon>
        <taxon>Micrandreae</taxon>
        <taxon>Hevea</taxon>
    </lineage>
</organism>
<keyword evidence="3" id="KW-1185">Reference proteome</keyword>
<feature type="region of interest" description="Disordered" evidence="1">
    <location>
        <begin position="94"/>
        <end position="122"/>
    </location>
</feature>